<name>F4KY55_HALH1</name>
<keyword evidence="4" id="KW-1185">Reference proteome</keyword>
<evidence type="ECO:0000313" key="3">
    <source>
        <dbReference type="EMBL" id="AEE53680.1"/>
    </source>
</evidence>
<dbReference type="CDD" id="cd20745">
    <property type="entry name" value="FIX_RhsA_AHH_HNH-like"/>
    <property type="match status" value="1"/>
</dbReference>
<evidence type="ECO:0000313" key="4">
    <source>
        <dbReference type="Proteomes" id="UP000008461"/>
    </source>
</evidence>
<feature type="chain" id="PRO_5003310403" evidence="1">
    <location>
        <begin position="24"/>
        <end position="3090"/>
    </location>
</feature>
<reference key="2">
    <citation type="submission" date="2011-04" db="EMBL/GenBank/DDBJ databases">
        <title>Complete sequence of chromosome of Haliscomenobacter hydrossis DSM 1100.</title>
        <authorList>
            <consortium name="US DOE Joint Genome Institute (JGI-PGF)"/>
            <person name="Lucas S."/>
            <person name="Han J."/>
            <person name="Lapidus A."/>
            <person name="Bruce D."/>
            <person name="Goodwin L."/>
            <person name="Pitluck S."/>
            <person name="Peters L."/>
            <person name="Kyrpides N."/>
            <person name="Mavromatis K."/>
            <person name="Ivanova N."/>
            <person name="Ovchinnikova G."/>
            <person name="Pagani I."/>
            <person name="Daligault H."/>
            <person name="Detter J.C."/>
            <person name="Han C."/>
            <person name="Land M."/>
            <person name="Hauser L."/>
            <person name="Markowitz V."/>
            <person name="Cheng J.-F."/>
            <person name="Hugenholtz P."/>
            <person name="Woyke T."/>
            <person name="Wu D."/>
            <person name="Verbarg S."/>
            <person name="Frueling A."/>
            <person name="Brambilla E."/>
            <person name="Klenk H.-P."/>
            <person name="Eisen J.A."/>
        </authorList>
    </citation>
    <scope>NUCLEOTIDE SEQUENCE</scope>
    <source>
        <strain>DSM 1100</strain>
    </source>
</reference>
<accession>F4KY55</accession>
<evidence type="ECO:0000256" key="1">
    <source>
        <dbReference type="SAM" id="SignalP"/>
    </source>
</evidence>
<protein>
    <submittedName>
        <fullName evidence="3">PKD domain containing protein</fullName>
    </submittedName>
</protein>
<dbReference type="RefSeq" id="WP_013768208.1">
    <property type="nucleotide sequence ID" value="NC_015510.1"/>
</dbReference>
<feature type="signal peptide" evidence="1">
    <location>
        <begin position="1"/>
        <end position="23"/>
    </location>
</feature>
<organism evidence="3 4">
    <name type="scientific">Haliscomenobacter hydrossis (strain ATCC 27775 / DSM 1100 / LMG 10767 / O)</name>
    <dbReference type="NCBI Taxonomy" id="760192"/>
    <lineage>
        <taxon>Bacteria</taxon>
        <taxon>Pseudomonadati</taxon>
        <taxon>Bacteroidota</taxon>
        <taxon>Saprospiria</taxon>
        <taxon>Saprospirales</taxon>
        <taxon>Haliscomenobacteraceae</taxon>
        <taxon>Haliscomenobacter</taxon>
    </lineage>
</organism>
<dbReference type="InterPro" id="IPR022409">
    <property type="entry name" value="PKD/Chitinase_dom"/>
</dbReference>
<dbReference type="Proteomes" id="UP000008461">
    <property type="component" value="Chromosome"/>
</dbReference>
<gene>
    <name evidence="3" type="ordered locus">Halhy_5857</name>
</gene>
<feature type="domain" description="PKD/Chitinase" evidence="2">
    <location>
        <begin position="413"/>
        <end position="482"/>
    </location>
</feature>
<dbReference type="SMART" id="SM00089">
    <property type="entry name" value="PKD"/>
    <property type="match status" value="4"/>
</dbReference>
<evidence type="ECO:0000259" key="2">
    <source>
        <dbReference type="SMART" id="SM00089"/>
    </source>
</evidence>
<proteinExistence type="predicted"/>
<keyword evidence="1" id="KW-0732">Signal</keyword>
<reference evidence="3 4" key="1">
    <citation type="journal article" date="2011" name="Stand. Genomic Sci.">
        <title>Complete genome sequence of Haliscomenobacter hydrossis type strain (O).</title>
        <authorList>
            <consortium name="US DOE Joint Genome Institute (JGI-PGF)"/>
            <person name="Daligault H."/>
            <person name="Lapidus A."/>
            <person name="Zeytun A."/>
            <person name="Nolan M."/>
            <person name="Lucas S."/>
            <person name="Del Rio T.G."/>
            <person name="Tice H."/>
            <person name="Cheng J.F."/>
            <person name="Tapia R."/>
            <person name="Han C."/>
            <person name="Goodwin L."/>
            <person name="Pitluck S."/>
            <person name="Liolios K."/>
            <person name="Pagani I."/>
            <person name="Ivanova N."/>
            <person name="Huntemann M."/>
            <person name="Mavromatis K."/>
            <person name="Mikhailova N."/>
            <person name="Pati A."/>
            <person name="Chen A."/>
            <person name="Palaniappan K."/>
            <person name="Land M."/>
            <person name="Hauser L."/>
            <person name="Brambilla E.M."/>
            <person name="Rohde M."/>
            <person name="Verbarg S."/>
            <person name="Goker M."/>
            <person name="Bristow J."/>
            <person name="Eisen J.A."/>
            <person name="Markowitz V."/>
            <person name="Hugenholtz P."/>
            <person name="Kyrpides N.C."/>
            <person name="Klenk H.P."/>
            <person name="Woyke T."/>
        </authorList>
    </citation>
    <scope>NUCLEOTIDE SEQUENCE [LARGE SCALE GENOMIC DNA]</scope>
    <source>
        <strain evidence="4">ATCC 27775 / DSM 1100 / LMG 10767 / O</strain>
    </source>
</reference>
<sequence>MIKTRTRSFFVSLLLLMSLLGFGQGIGSPSGGSPGVCPGTSVTLNQALTSPLDYAYEYWDGEGWVCCFGNNQLPYNFSVPSTGQLIEIRRKYTDGATIVKTESLGTFYSPVTPVIGTTVGAPCHQNDGSITVSDHSNNYGAMPRTFQLYNSAGTLLSAAMIGGNTHTFNNLGPGTYRVKILTACSTVQSETTVNVGGAVSPAIEGVTNLCLGYGTQLSASGGTSYLWSNGSTSSSINLSPTAAGSYTYSVTVTNGTCSAVRSHTLTVNPSPSASITGPSGACYNGSIALNASGGGTYSWSTGASTASINVAALQNTQSFTVTVSNSYGCKRSESKTVTVYAPPSLDGTLSVCAGQAATLSVTGGSSYSWNTGETTASISPYPSSTSIYRVTVSDPNACTYVLSKTVSVSNLPDARISGPNTTCAGQNVSLTAFGGSSYLWSTGANTATINVSPGSTTTYTVTVSSSGGCVGSASQVISVHPLPLGNIAGASSVCPGQSTTLSASGGSTYLWNTGASSAAIEVSPTQNTNYTVSITNAQGCTLVKSHSVAVNITGSASNDGPLTCSKTSVNLQGSSGAQGATFQWKNAGGTLIASTANATVTTAGTYTLEIIAAGGCQYSTSTQVLADLAAPVASASNNGPITCTLPAVTLSGSSSTSGSSFQWKNSSGTVLATTASAGVNQAGVYTLLTIGPNGCTSTSTTTVATDVVLPTLSTSNDGPLTCSKTTVTLNASSGNSGVLYVWKNPSNVTISTSAAVVVNAAGIYSVEARGSNGCKTIQPVTVTQNGTLPSINATLVESADEGCTSAQYHFQGSSTTGGVGYEWRNSFDRLVSSAASFYTRIPGTYTLKVIAADGCSSTISKTTTWPTTSVDLRVDNNQVVNTQADYFYRTAELSCTKTTVVLNAQSWDNHTYVWSNQWGQALSTGNTYTVYQAGTYLLKSTDGNGCTETKEIRVTKNTSIPNLGIYGDSLVCEGSATVLSALGSGWGHVWNTGVSASSITTAGIYEPTTYSVTVNYGSCQSSLSRTVRVKGVRPTPGTAGPTTPCTGTPVSYIASGGTIYRWSTGETTALISVPAGFQNTNNVNYWVDVSNASGCTSRKSFTVRPKASPVAQLNGAPTAPFCGQGTVNLSASGGSTYLWSTGETTASLQKTLLASTNLSVRVSSSNGCSNTKGVDIVVNPLPQAQILGGEMACNGDNTTLSATGGSTYLWSTGATTSSIALTQPTTTQTYSVTVSTGPGCSGVAQKTVIVPAALSLNYTRANVEDCTANNASVLPIVTGGQGNISLSIARYGELYFSPSLNGLRSGTYVLKAEDNQQCIALKEVVIEEKQPAPAIDLPDVEVCAGATASLSINNAAAYTTFLWSNGATTSSITVSPTTITTYTITATASNGCQATDEVVVRVNPILTLSAGGNQTFCLPFGSSANATLFASVNGGTAPYTYQWYSGQTTASISVSTPASAGFGVVVSDSKGCTASASASVIVIPLPQAQITGGEINCYGSSTVLTATGGETYLWNTGATTASIAVTPSSSTYYSVTVSNGICAAVPTGKMVLVPEALSLSHQLENDDDCIVHNAVIVPSATGGQGDKIFKIARNGELYFSETLIGLASGNYILVAEDSVGCTISQEVEIKESPVVIDSLTLQGVDDCVPGNTQLVIATTGDRLPLLYRLNGQLVSGPTITLPAAAGDYSIEVEDAAGCKATRNEYYPVFDTLTVEVTPITDCNNPYGSIQFLVEGWSVDQMSSSIDSGQTWVAGNQIDNLASGFYSTMVRNTQNNCVIVGTTVQLDTLDCPSLIGFTKDTILITSAYTIANLPLAVNYPQWFGQTGKVKIRIQGDGFPHFFGNSPRTNLQLPELRGEVGIDRLLSYPPGFIRPDTVAYPLSDSAEYYLFPAVYTFNLIEVPGSLLKIDPDRRTLRVIVRFGPPETVEEQVISVCDPSQCPISIGENFGTGYCYSWEGPITSDQVGKAEISVCPSTETLYTQKILDINTFELVKINTYRIKVGGMKLAIVSNLPSHELCAGKEAILSAYSLKDGNLITQSKDLKFQWSTGETTNPITVKPAKNKNYKIYVTELKSGCVSQAEDYVLVRSNPSVILIPINPLVCKQGENYLPTEVKVANPITGLSYMWSNGATGDKVLVNQPGAYTVTATTTAGCKAEAKIQVEENTAVKALSSIDGNFYKLPAKITPVGANDNLDLELGSGGMIENHTAFSDFNLEKSGGSSSVSCISALQGIMNAVLFNEVADKKVLLLDKSTSCRNPSILAQAKAEILKHQLGFILFMDDSPGAGTIHILGSNFKDRYTPVSGEHSNFVDTRLVYLEAKNQLPDIGVSLHVALNSLVDNFTMTYVDMSAGINGLETVPGVTLPELRTEETPDCKYDLNAPTNFLTPAAIVVTLEMGATPFFRYKSEIADLAQMGAITGFTDNFLSHYGRFWPPQAKAGIDDYYFIGYDNITSTPQNSWDLYAFPTAFLKDQLLKIWWGNIAGVDATKIFELDYVNQKATLQLTGEGDFPTGGDVTTVKKGPVDPTIVSHSNYIGFQVEKSQPPALTPNQLTLWSIKMGRSYDRTDVLIERTGELDLRDGYIVHIPKDPNEVDASKGFYQVYVKFYTNQELPEYYYFDEFLCKWEPFTEITDEEILRAFRRLPSLKVLRALYDFARTVGDAVYDGGHIFFDIAGLANPGFDIANAIWYFAQGRTADGVVSIIGAVPGFGDGVVVVKKVAVVVGATTYFVIKLFLKNGEEITSWIRTLKYTDEAGNIVEAIVKFDDILDDLGASNIPVEDLKILLGQMTNPNFTGPEAARILKAIENDPGIITRNYDLLANSPLLQTNLEVLFKFDELIKGGLSRLKLREILEGPFGDILDKAAQKGDDQLKALLDILGQPHVDDFYLSELNRRLNTYPDVAQDLLDNPAWLKEYDELVQDPSKFWELYRQGSFDPNGALAKWGKGFMFKSLVATAEQFEKVAVKNLLRSEGALLAEGVTLIITKPGEAPVEIVVDFLVRDPDGLLRIVDAKYTTKAPFNTTTSLTPNQTKAFPWIKDMANSPIQIEVRANPVKLKDIGLTQGDIISNIKGIDLYVSNPSDPTTVGGKLGF</sequence>
<dbReference type="STRING" id="760192.Halhy_5857"/>
<dbReference type="eggNOG" id="COG3210">
    <property type="taxonomic scope" value="Bacteria"/>
</dbReference>
<dbReference type="KEGG" id="hhy:Halhy_5857"/>
<feature type="domain" description="PKD/Chitinase" evidence="2">
    <location>
        <begin position="196"/>
        <end position="270"/>
    </location>
</feature>
<dbReference type="HOGENOM" id="CLU_226097_0_0_10"/>
<feature type="domain" description="PKD/Chitinase" evidence="2">
    <location>
        <begin position="272"/>
        <end position="342"/>
    </location>
</feature>
<feature type="domain" description="PKD/Chitinase" evidence="2">
    <location>
        <begin position="487"/>
        <end position="553"/>
    </location>
</feature>
<dbReference type="EMBL" id="CP002691">
    <property type="protein sequence ID" value="AEE53680.1"/>
    <property type="molecule type" value="Genomic_DNA"/>
</dbReference>